<reference evidence="2 5" key="2">
    <citation type="submission" date="2023-11" db="EMBL/GenBank/DDBJ databases">
        <title>Plant-associative lifestyle of Vibrio porteresiae and its evolutionary dynamics.</title>
        <authorList>
            <person name="Rameshkumar N."/>
            <person name="Kirti K."/>
        </authorList>
    </citation>
    <scope>NUCLEOTIDE SEQUENCE [LARGE SCALE GENOMIC DNA]</scope>
    <source>
        <strain evidence="2 5">MSSRF38</strain>
    </source>
</reference>
<dbReference type="PROSITE" id="PS51257">
    <property type="entry name" value="PROKAR_LIPOPROTEIN"/>
    <property type="match status" value="1"/>
</dbReference>
<feature type="chain" id="PRO_5013142456" description="Lipoprotein" evidence="1">
    <location>
        <begin position="21"/>
        <end position="197"/>
    </location>
</feature>
<name>A0A1Y6IQN0_9VIBR</name>
<organism evidence="3 4">
    <name type="scientific">Vibrio mangrovi</name>
    <dbReference type="NCBI Taxonomy" id="474394"/>
    <lineage>
        <taxon>Bacteria</taxon>
        <taxon>Pseudomonadati</taxon>
        <taxon>Pseudomonadota</taxon>
        <taxon>Gammaproteobacteria</taxon>
        <taxon>Vibrionales</taxon>
        <taxon>Vibrionaceae</taxon>
        <taxon>Vibrio</taxon>
    </lineage>
</organism>
<evidence type="ECO:0000256" key="1">
    <source>
        <dbReference type="SAM" id="SignalP"/>
    </source>
</evidence>
<keyword evidence="1" id="KW-0732">Signal</keyword>
<dbReference type="Proteomes" id="UP001283366">
    <property type="component" value="Unassembled WGS sequence"/>
</dbReference>
<gene>
    <name evidence="2" type="ORF">SBX37_10380</name>
    <name evidence="3" type="ORF">VIM7927_01197</name>
</gene>
<evidence type="ECO:0000313" key="3">
    <source>
        <dbReference type="EMBL" id="SMR99959.1"/>
    </source>
</evidence>
<dbReference type="Proteomes" id="UP000196125">
    <property type="component" value="Unassembled WGS sequence"/>
</dbReference>
<evidence type="ECO:0000313" key="5">
    <source>
        <dbReference type="Proteomes" id="UP001283366"/>
    </source>
</evidence>
<accession>A0A1Y6IQN0</accession>
<evidence type="ECO:0000313" key="2">
    <source>
        <dbReference type="EMBL" id="MDW6003253.1"/>
    </source>
</evidence>
<dbReference type="OrthoDB" id="9843517at2"/>
<proteinExistence type="predicted"/>
<protein>
    <recommendedName>
        <fullName evidence="6">Lipoprotein</fullName>
    </recommendedName>
</protein>
<evidence type="ECO:0008006" key="6">
    <source>
        <dbReference type="Google" id="ProtNLM"/>
    </source>
</evidence>
<feature type="signal peptide" evidence="1">
    <location>
        <begin position="1"/>
        <end position="20"/>
    </location>
</feature>
<dbReference type="AlphaFoldDB" id="A0A1Y6IQN0"/>
<dbReference type="RefSeq" id="WP_143693139.1">
    <property type="nucleotide sequence ID" value="NZ_AP024883.1"/>
</dbReference>
<keyword evidence="5" id="KW-1185">Reference proteome</keyword>
<dbReference type="EMBL" id="FXXI01000001">
    <property type="protein sequence ID" value="SMR99959.1"/>
    <property type="molecule type" value="Genomic_DNA"/>
</dbReference>
<dbReference type="EMBL" id="JAWRCO010000001">
    <property type="protein sequence ID" value="MDW6003253.1"/>
    <property type="molecule type" value="Genomic_DNA"/>
</dbReference>
<reference evidence="3 4" key="1">
    <citation type="submission" date="2017-05" db="EMBL/GenBank/DDBJ databases">
        <authorList>
            <person name="Song R."/>
            <person name="Chenine A.L."/>
            <person name="Ruprecht R.M."/>
        </authorList>
    </citation>
    <scope>NUCLEOTIDE SEQUENCE [LARGE SCALE GENOMIC DNA]</scope>
    <source>
        <strain evidence="3 4">CECT 7927</strain>
    </source>
</reference>
<evidence type="ECO:0000313" key="4">
    <source>
        <dbReference type="Proteomes" id="UP000196125"/>
    </source>
</evidence>
<sequence>MKRLISVIAAIIFLSGCATKPSSTWMYQGQPATAEQIAQSKQECGWKADIHTGKNKKSHTEINHQMMQFKQCMVKEGFYIKTTSGSRQDVNTNIARFVSKEQLYLPLPLGNFIRVDELKSGDKKLLGKYTILDQQVTRLPLSPKTFTIRLKPGLQRMFCPFLIRQRPLSDQIESINEFRDLQGKDVVSVTITSADCQ</sequence>